<dbReference type="InterPro" id="IPR001537">
    <property type="entry name" value="SpoU_MeTrfase"/>
</dbReference>
<organism evidence="6 7">
    <name type="scientific">Persicobacter diffluens</name>
    <dbReference type="NCBI Taxonomy" id="981"/>
    <lineage>
        <taxon>Bacteria</taxon>
        <taxon>Pseudomonadati</taxon>
        <taxon>Bacteroidota</taxon>
        <taxon>Cytophagia</taxon>
        <taxon>Cytophagales</taxon>
        <taxon>Persicobacteraceae</taxon>
        <taxon>Persicobacter</taxon>
    </lineage>
</organism>
<dbReference type="CDD" id="cd18104">
    <property type="entry name" value="SpoU-like_RNA-MTase"/>
    <property type="match status" value="1"/>
</dbReference>
<dbReference type="AlphaFoldDB" id="A0AAN5ALE2"/>
<feature type="domain" description="MRM3-like substrate binding" evidence="5">
    <location>
        <begin position="10"/>
        <end position="103"/>
    </location>
</feature>
<evidence type="ECO:0000256" key="2">
    <source>
        <dbReference type="ARBA" id="ARBA00022603"/>
    </source>
</evidence>
<dbReference type="GO" id="GO:0006396">
    <property type="term" value="P:RNA processing"/>
    <property type="evidence" value="ECO:0007669"/>
    <property type="project" value="InterPro"/>
</dbReference>
<dbReference type="GO" id="GO:0008173">
    <property type="term" value="F:RNA methyltransferase activity"/>
    <property type="evidence" value="ECO:0007669"/>
    <property type="project" value="InterPro"/>
</dbReference>
<keyword evidence="2 6" id="KW-0489">Methyltransferase</keyword>
<reference evidence="6 7" key="1">
    <citation type="submission" date="2021-12" db="EMBL/GenBank/DDBJ databases">
        <title>Genome sequencing of bacteria with rrn-lacking chromosome and rrn-plasmid.</title>
        <authorList>
            <person name="Anda M."/>
            <person name="Iwasaki W."/>
        </authorList>
    </citation>
    <scope>NUCLEOTIDE SEQUENCE [LARGE SCALE GENOMIC DNA]</scope>
    <source>
        <strain evidence="6 7">NBRC 15940</strain>
    </source>
</reference>
<dbReference type="Gene3D" id="3.30.1330.30">
    <property type="match status" value="1"/>
</dbReference>
<comment type="caution">
    <text evidence="6">The sequence shown here is derived from an EMBL/GenBank/DDBJ whole genome shotgun (WGS) entry which is preliminary data.</text>
</comment>
<evidence type="ECO:0000313" key="6">
    <source>
        <dbReference type="EMBL" id="GJM63850.1"/>
    </source>
</evidence>
<dbReference type="PANTHER" id="PTHR43191">
    <property type="entry name" value="RRNA METHYLTRANSFERASE 3"/>
    <property type="match status" value="1"/>
</dbReference>
<evidence type="ECO:0000259" key="4">
    <source>
        <dbReference type="Pfam" id="PF00588"/>
    </source>
</evidence>
<evidence type="ECO:0000313" key="7">
    <source>
        <dbReference type="Proteomes" id="UP001310022"/>
    </source>
</evidence>
<dbReference type="InterPro" id="IPR029026">
    <property type="entry name" value="tRNA_m1G_MTases_N"/>
</dbReference>
<keyword evidence="7" id="KW-1185">Reference proteome</keyword>
<dbReference type="InterPro" id="IPR051259">
    <property type="entry name" value="rRNA_Methyltransferase"/>
</dbReference>
<dbReference type="SUPFAM" id="SSF75217">
    <property type="entry name" value="alpha/beta knot"/>
    <property type="match status" value="1"/>
</dbReference>
<dbReference type="Gene3D" id="3.40.1280.10">
    <property type="match status" value="1"/>
</dbReference>
<comment type="similarity">
    <text evidence="1">Belongs to the class IV-like SAM-binding methyltransferase superfamily. RNA methyltransferase TrmH family.</text>
</comment>
<dbReference type="Pfam" id="PF22435">
    <property type="entry name" value="MRM3-like_sub_bind"/>
    <property type="match status" value="1"/>
</dbReference>
<dbReference type="RefSeq" id="WP_338238956.1">
    <property type="nucleotide sequence ID" value="NZ_BQKE01000003.1"/>
</dbReference>
<sequence length="271" mass="30000">MPIEINAPTNDRIKKLLKLQTKSRERKKQGLFVTEGTKEISFALQKGYEVTEIFYSKEKTQEEHIKALENQCEEAGIHPLWISCSQAVFNKIAYREGTSEMVAIIKMKAYDLQNLPLGDKPLIMVCEGMEKPGNLGALLRTADAAGASAVIMADAQVDLYNPNAIRSSVGCIFSMPVAFDTSQNVIDFLRAKGIKIYVTHIEAAAPYFEQDYTEACAIIAGSEAWGVTDLWANESDQNIVIPMRGINDSLNVSVAAAIVTFEAVRQRDMKK</sequence>
<proteinExistence type="inferred from homology"/>
<dbReference type="PANTHER" id="PTHR43191:SF2">
    <property type="entry name" value="RRNA METHYLTRANSFERASE 3, MITOCHONDRIAL"/>
    <property type="match status" value="1"/>
</dbReference>
<dbReference type="InterPro" id="IPR029064">
    <property type="entry name" value="Ribosomal_eL30-like_sf"/>
</dbReference>
<evidence type="ECO:0000256" key="1">
    <source>
        <dbReference type="ARBA" id="ARBA00007228"/>
    </source>
</evidence>
<dbReference type="EMBL" id="BQKE01000003">
    <property type="protein sequence ID" value="GJM63850.1"/>
    <property type="molecule type" value="Genomic_DNA"/>
</dbReference>
<dbReference type="InterPro" id="IPR053888">
    <property type="entry name" value="MRM3-like_sub_bind"/>
</dbReference>
<dbReference type="InterPro" id="IPR029028">
    <property type="entry name" value="Alpha/beta_knot_MTases"/>
</dbReference>
<evidence type="ECO:0000259" key="5">
    <source>
        <dbReference type="Pfam" id="PF22435"/>
    </source>
</evidence>
<dbReference type="Pfam" id="PF00588">
    <property type="entry name" value="SpoU_methylase"/>
    <property type="match status" value="1"/>
</dbReference>
<dbReference type="SUPFAM" id="SSF55315">
    <property type="entry name" value="L30e-like"/>
    <property type="match status" value="1"/>
</dbReference>
<evidence type="ECO:0000256" key="3">
    <source>
        <dbReference type="ARBA" id="ARBA00022679"/>
    </source>
</evidence>
<dbReference type="Proteomes" id="UP001310022">
    <property type="component" value="Unassembled WGS sequence"/>
</dbReference>
<dbReference type="GO" id="GO:0032259">
    <property type="term" value="P:methylation"/>
    <property type="evidence" value="ECO:0007669"/>
    <property type="project" value="UniProtKB-KW"/>
</dbReference>
<dbReference type="GO" id="GO:0003723">
    <property type="term" value="F:RNA binding"/>
    <property type="evidence" value="ECO:0007669"/>
    <property type="project" value="InterPro"/>
</dbReference>
<accession>A0AAN5ALE2</accession>
<feature type="domain" description="tRNA/rRNA methyltransferase SpoU type" evidence="4">
    <location>
        <begin position="122"/>
        <end position="260"/>
    </location>
</feature>
<protein>
    <submittedName>
        <fullName evidence="6">rRNA methyltransferase</fullName>
    </submittedName>
</protein>
<gene>
    <name evidence="6" type="ORF">PEDI_44020</name>
</gene>
<name>A0AAN5ALE2_9BACT</name>
<keyword evidence="3" id="KW-0808">Transferase</keyword>